<gene>
    <name evidence="1" type="ORF">CFP75_03680</name>
</gene>
<proteinExistence type="predicted"/>
<name>A0A229S5U2_AMYAL</name>
<dbReference type="EMBL" id="NMQU01000013">
    <property type="protein sequence ID" value="OXM54185.1"/>
    <property type="molecule type" value="Genomic_DNA"/>
</dbReference>
<evidence type="ECO:0000313" key="2">
    <source>
        <dbReference type="Proteomes" id="UP000215563"/>
    </source>
</evidence>
<dbReference type="Proteomes" id="UP000215563">
    <property type="component" value="Unassembled WGS sequence"/>
</dbReference>
<dbReference type="AlphaFoldDB" id="A0A229S5U2"/>
<reference evidence="1 2" key="1">
    <citation type="submission" date="2017-07" db="EMBL/GenBank/DDBJ databases">
        <title>Amycolatopsis alba DSM 44262 Genome sequencing and assembly.</title>
        <authorList>
            <person name="Kaur N."/>
            <person name="Mayilraj S."/>
        </authorList>
    </citation>
    <scope>NUCLEOTIDE SEQUENCE [LARGE SCALE GENOMIC DNA]</scope>
    <source>
        <strain evidence="1 2">DSM 44262</strain>
    </source>
</reference>
<accession>A0A229S5U2</accession>
<dbReference type="OrthoDB" id="3631464at2"/>
<organism evidence="1 2">
    <name type="scientific">Amycolatopsis alba DSM 44262</name>
    <dbReference type="NCBI Taxonomy" id="1125972"/>
    <lineage>
        <taxon>Bacteria</taxon>
        <taxon>Bacillati</taxon>
        <taxon>Actinomycetota</taxon>
        <taxon>Actinomycetes</taxon>
        <taxon>Pseudonocardiales</taxon>
        <taxon>Pseudonocardiaceae</taxon>
        <taxon>Amycolatopsis</taxon>
    </lineage>
</organism>
<comment type="caution">
    <text evidence="1">The sequence shown here is derived from an EMBL/GenBank/DDBJ whole genome shotgun (WGS) entry which is preliminary data.</text>
</comment>
<keyword evidence="2" id="KW-1185">Reference proteome</keyword>
<protein>
    <submittedName>
        <fullName evidence="1">Uncharacterized protein</fullName>
    </submittedName>
</protein>
<sequence>MDKRDRDLLAGLARVNTDIGTVTLDLLTLQSSDEYYAAGLRTLGRDLVKIGAALARRAGELDGEEQATELLCGSPLESAP</sequence>
<dbReference type="RefSeq" id="WP_020635287.1">
    <property type="nucleotide sequence ID" value="NZ_KB913032.1"/>
</dbReference>
<evidence type="ECO:0000313" key="1">
    <source>
        <dbReference type="EMBL" id="OXM54185.1"/>
    </source>
</evidence>